<evidence type="ECO:0000256" key="3">
    <source>
        <dbReference type="ARBA" id="ARBA00022989"/>
    </source>
</evidence>
<evidence type="ECO:0000256" key="4">
    <source>
        <dbReference type="ARBA" id="ARBA00023136"/>
    </source>
</evidence>
<evidence type="ECO:0000313" key="8">
    <source>
        <dbReference type="Proteomes" id="UP000518878"/>
    </source>
</evidence>
<comment type="subcellular location">
    <subcellularLocation>
        <location evidence="1">Membrane</location>
        <topology evidence="1">Multi-pass membrane protein</topology>
    </subcellularLocation>
</comment>
<evidence type="ECO:0000313" key="7">
    <source>
        <dbReference type="EMBL" id="NID15565.1"/>
    </source>
</evidence>
<feature type="transmembrane region" description="Helical" evidence="6">
    <location>
        <begin position="103"/>
        <end position="123"/>
    </location>
</feature>
<keyword evidence="8" id="KW-1185">Reference proteome</keyword>
<sequence length="133" mass="14656">MSTPSDQIPPSPPPSPPPYEPSGPVVNTDDKNIAMLTHLSGIIFSIIVPLIVWLVHKDRADKSYLVGEAKEALNFQITVLIGYVVCWILAFVIIGAFLTPLLWLFNLVFCIIAAVKTSSNGSYRYPFTLRLIA</sequence>
<proteinExistence type="predicted"/>
<evidence type="ECO:0000256" key="1">
    <source>
        <dbReference type="ARBA" id="ARBA00004141"/>
    </source>
</evidence>
<dbReference type="EMBL" id="JAAQTL010000001">
    <property type="protein sequence ID" value="NID15565.1"/>
    <property type="molecule type" value="Genomic_DNA"/>
</dbReference>
<accession>A0A7X5QUB4</accession>
<organism evidence="7 8">
    <name type="scientific">Luteibacter yeojuensis</name>
    <dbReference type="NCBI Taxonomy" id="345309"/>
    <lineage>
        <taxon>Bacteria</taxon>
        <taxon>Pseudomonadati</taxon>
        <taxon>Pseudomonadota</taxon>
        <taxon>Gammaproteobacteria</taxon>
        <taxon>Lysobacterales</taxon>
        <taxon>Rhodanobacteraceae</taxon>
        <taxon>Luteibacter</taxon>
    </lineage>
</organism>
<keyword evidence="2 6" id="KW-0812">Transmembrane</keyword>
<reference evidence="7 8" key="1">
    <citation type="journal article" date="2006" name="Int. J. Syst. Evol. Microbiol.">
        <title>Dyella yeojuensis sp. nov., isolated from greenhouse soil in Korea.</title>
        <authorList>
            <person name="Kim B.Y."/>
            <person name="Weon H.Y."/>
            <person name="Lee K.H."/>
            <person name="Seok S.J."/>
            <person name="Kwon S.W."/>
            <person name="Go S.J."/>
            <person name="Stackebrandt E."/>
        </authorList>
    </citation>
    <scope>NUCLEOTIDE SEQUENCE [LARGE SCALE GENOMIC DNA]</scope>
    <source>
        <strain evidence="7 8">DSM 17673</strain>
    </source>
</reference>
<dbReference type="InterPro" id="IPR019109">
    <property type="entry name" value="MamF_MmsF"/>
</dbReference>
<dbReference type="Proteomes" id="UP000518878">
    <property type="component" value="Unassembled WGS sequence"/>
</dbReference>
<evidence type="ECO:0000256" key="2">
    <source>
        <dbReference type="ARBA" id="ARBA00022692"/>
    </source>
</evidence>
<protein>
    <submittedName>
        <fullName evidence="7">DUF4870 domain-containing protein</fullName>
    </submittedName>
</protein>
<feature type="region of interest" description="Disordered" evidence="5">
    <location>
        <begin position="1"/>
        <end position="23"/>
    </location>
</feature>
<name>A0A7X5QUB4_9GAMM</name>
<dbReference type="RefSeq" id="WP_166699294.1">
    <property type="nucleotide sequence ID" value="NZ_JAAQTL010000001.1"/>
</dbReference>
<gene>
    <name evidence="7" type="ORF">HBF32_08845</name>
</gene>
<evidence type="ECO:0000256" key="5">
    <source>
        <dbReference type="SAM" id="MobiDB-lite"/>
    </source>
</evidence>
<feature type="transmembrane region" description="Helical" evidence="6">
    <location>
        <begin position="77"/>
        <end position="97"/>
    </location>
</feature>
<feature type="transmembrane region" description="Helical" evidence="6">
    <location>
        <begin position="33"/>
        <end position="56"/>
    </location>
</feature>
<keyword evidence="4 6" id="KW-0472">Membrane</keyword>
<comment type="caution">
    <text evidence="7">The sequence shown here is derived from an EMBL/GenBank/DDBJ whole genome shotgun (WGS) entry which is preliminary data.</text>
</comment>
<dbReference type="Pfam" id="PF09685">
    <property type="entry name" value="MamF_MmsF"/>
    <property type="match status" value="1"/>
</dbReference>
<evidence type="ECO:0000256" key="6">
    <source>
        <dbReference type="SAM" id="Phobius"/>
    </source>
</evidence>
<dbReference type="AlphaFoldDB" id="A0A7X5QUB4"/>
<feature type="compositionally biased region" description="Pro residues" evidence="5">
    <location>
        <begin position="7"/>
        <end position="21"/>
    </location>
</feature>
<keyword evidence="3 6" id="KW-1133">Transmembrane helix</keyword>